<dbReference type="Proteomes" id="UP000282759">
    <property type="component" value="Unassembled WGS sequence"/>
</dbReference>
<dbReference type="SMART" id="SM00860">
    <property type="entry name" value="SMI1_KNR4"/>
    <property type="match status" value="1"/>
</dbReference>
<evidence type="ECO:0000313" key="3">
    <source>
        <dbReference type="Proteomes" id="UP000282759"/>
    </source>
</evidence>
<evidence type="ECO:0000259" key="1">
    <source>
        <dbReference type="SMART" id="SM00860"/>
    </source>
</evidence>
<evidence type="ECO:0000313" key="2">
    <source>
        <dbReference type="EMBL" id="RVU00520.1"/>
    </source>
</evidence>
<reference evidence="2 3" key="1">
    <citation type="submission" date="2019-01" db="EMBL/GenBank/DDBJ databases">
        <authorList>
            <person name="Chen W.-M."/>
        </authorList>
    </citation>
    <scope>NUCLEOTIDE SEQUENCE [LARGE SCALE GENOMIC DNA]</scope>
    <source>
        <strain evidence="2 3">YBJ-36</strain>
    </source>
</reference>
<name>A0A437MS94_9SPHI</name>
<dbReference type="AlphaFoldDB" id="A0A437MS94"/>
<sequence length="215" mass="25222">MSFFKKKDKIDFITLPAPDNTTLYFQQIKILSEQYWSVNQPNENIYGFQIQQNTIWKPGLSDADLLRFQNIIGFVFPEPLKNFYKVMNGLSKPGINLYGNDGTTPTFSPVFYSYPQDINSIKELIKWFLEANLISKNEMLQLKVSRIFPICWHRFLLIDIPGNPILSMFGDDVIYCADNLSKLLANELFENIYNVHDFENLKDLKPDIKFWLDQR</sequence>
<gene>
    <name evidence="2" type="ORF">EOD41_10980</name>
</gene>
<accession>A0A437MS94</accession>
<comment type="caution">
    <text evidence="2">The sequence shown here is derived from an EMBL/GenBank/DDBJ whole genome shotgun (WGS) entry which is preliminary data.</text>
</comment>
<dbReference type="Gene3D" id="3.40.1580.10">
    <property type="entry name" value="SMI1/KNR4-like"/>
    <property type="match status" value="1"/>
</dbReference>
<proteinExistence type="predicted"/>
<dbReference type="InterPro" id="IPR037883">
    <property type="entry name" value="Knr4/Smi1-like_sf"/>
</dbReference>
<protein>
    <submittedName>
        <fullName evidence="2">SMI1/KNR4 family protein</fullName>
    </submittedName>
</protein>
<feature type="domain" description="Knr4/Smi1-like" evidence="1">
    <location>
        <begin position="59"/>
        <end position="186"/>
    </location>
</feature>
<dbReference type="SUPFAM" id="SSF160631">
    <property type="entry name" value="SMI1/KNR4-like"/>
    <property type="match status" value="1"/>
</dbReference>
<dbReference type="EMBL" id="SACK01000004">
    <property type="protein sequence ID" value="RVU00520.1"/>
    <property type="molecule type" value="Genomic_DNA"/>
</dbReference>
<keyword evidence="3" id="KW-1185">Reference proteome</keyword>
<organism evidence="2 3">
    <name type="scientific">Mucilaginibacter limnophilus</name>
    <dbReference type="NCBI Taxonomy" id="1932778"/>
    <lineage>
        <taxon>Bacteria</taxon>
        <taxon>Pseudomonadati</taxon>
        <taxon>Bacteroidota</taxon>
        <taxon>Sphingobacteriia</taxon>
        <taxon>Sphingobacteriales</taxon>
        <taxon>Sphingobacteriaceae</taxon>
        <taxon>Mucilaginibacter</taxon>
    </lineage>
</organism>
<dbReference type="InterPro" id="IPR018958">
    <property type="entry name" value="Knr4/Smi1-like_dom"/>
</dbReference>
<dbReference type="RefSeq" id="WP_164849923.1">
    <property type="nucleotide sequence ID" value="NZ_SACK01000004.1"/>
</dbReference>